<dbReference type="EMBL" id="CAJVPQ010003996">
    <property type="protein sequence ID" value="CAG8642270.1"/>
    <property type="molecule type" value="Genomic_DNA"/>
</dbReference>
<name>A0A9N9DIG8_9GLOM</name>
<protein>
    <submittedName>
        <fullName evidence="1">4222_t:CDS:1</fullName>
    </submittedName>
</protein>
<dbReference type="OrthoDB" id="2345912at2759"/>
<sequence>MFRSNKSKLAKSILQQGVNNAQRYYASTIQLPFHPHYVPPGQPTTTSIIRKQNNLKGKNFSKTSSNPSTTFGIYSFNHAQHSQPFPISVLNNTTNSMILGLVPTFNRLQKISFSKKDDVLLSTNFFGDTSNEATKRKIPFLFRISTICFVVAGFIRSYHRRKSNSNLYNGNDDYRIENSSNSEPS</sequence>
<accession>A0A9N9DIG8</accession>
<dbReference type="AlphaFoldDB" id="A0A9N9DIG8"/>
<organism evidence="1 2">
    <name type="scientific">Funneliformis caledonium</name>
    <dbReference type="NCBI Taxonomy" id="1117310"/>
    <lineage>
        <taxon>Eukaryota</taxon>
        <taxon>Fungi</taxon>
        <taxon>Fungi incertae sedis</taxon>
        <taxon>Mucoromycota</taxon>
        <taxon>Glomeromycotina</taxon>
        <taxon>Glomeromycetes</taxon>
        <taxon>Glomerales</taxon>
        <taxon>Glomeraceae</taxon>
        <taxon>Funneliformis</taxon>
    </lineage>
</organism>
<dbReference type="Proteomes" id="UP000789570">
    <property type="component" value="Unassembled WGS sequence"/>
</dbReference>
<gene>
    <name evidence="1" type="ORF">FCALED_LOCUS10632</name>
</gene>
<evidence type="ECO:0000313" key="1">
    <source>
        <dbReference type="EMBL" id="CAG8642270.1"/>
    </source>
</evidence>
<proteinExistence type="predicted"/>
<keyword evidence="2" id="KW-1185">Reference proteome</keyword>
<evidence type="ECO:0000313" key="2">
    <source>
        <dbReference type="Proteomes" id="UP000789570"/>
    </source>
</evidence>
<reference evidence="1" key="1">
    <citation type="submission" date="2021-06" db="EMBL/GenBank/DDBJ databases">
        <authorList>
            <person name="Kallberg Y."/>
            <person name="Tangrot J."/>
            <person name="Rosling A."/>
        </authorList>
    </citation>
    <scope>NUCLEOTIDE SEQUENCE</scope>
    <source>
        <strain evidence="1">UK204</strain>
    </source>
</reference>
<comment type="caution">
    <text evidence="1">The sequence shown here is derived from an EMBL/GenBank/DDBJ whole genome shotgun (WGS) entry which is preliminary data.</text>
</comment>